<organism evidence="2 3">
    <name type="scientific">Caerostris extrusa</name>
    <name type="common">Bark spider</name>
    <name type="synonym">Caerostris bankana</name>
    <dbReference type="NCBI Taxonomy" id="172846"/>
    <lineage>
        <taxon>Eukaryota</taxon>
        <taxon>Metazoa</taxon>
        <taxon>Ecdysozoa</taxon>
        <taxon>Arthropoda</taxon>
        <taxon>Chelicerata</taxon>
        <taxon>Arachnida</taxon>
        <taxon>Araneae</taxon>
        <taxon>Araneomorphae</taxon>
        <taxon>Entelegynae</taxon>
        <taxon>Araneoidea</taxon>
        <taxon>Araneidae</taxon>
        <taxon>Caerostris</taxon>
    </lineage>
</organism>
<protein>
    <submittedName>
        <fullName evidence="2">Uncharacterized protein</fullName>
    </submittedName>
</protein>
<feature type="chain" id="PRO_5043887336" evidence="1">
    <location>
        <begin position="20"/>
        <end position="126"/>
    </location>
</feature>
<accession>A0AAV4ND70</accession>
<proteinExistence type="predicted"/>
<evidence type="ECO:0000256" key="1">
    <source>
        <dbReference type="SAM" id="SignalP"/>
    </source>
</evidence>
<comment type="caution">
    <text evidence="2">The sequence shown here is derived from an EMBL/GenBank/DDBJ whole genome shotgun (WGS) entry which is preliminary data.</text>
</comment>
<evidence type="ECO:0000313" key="3">
    <source>
        <dbReference type="Proteomes" id="UP001054945"/>
    </source>
</evidence>
<reference evidence="2 3" key="1">
    <citation type="submission" date="2021-06" db="EMBL/GenBank/DDBJ databases">
        <title>Caerostris extrusa draft genome.</title>
        <authorList>
            <person name="Kono N."/>
            <person name="Arakawa K."/>
        </authorList>
    </citation>
    <scope>NUCLEOTIDE SEQUENCE [LARGE SCALE GENOMIC DNA]</scope>
</reference>
<dbReference type="EMBL" id="BPLR01003268">
    <property type="protein sequence ID" value="GIX82764.1"/>
    <property type="molecule type" value="Genomic_DNA"/>
</dbReference>
<gene>
    <name evidence="2" type="ORF">CEXT_157251</name>
</gene>
<keyword evidence="1" id="KW-0732">Signal</keyword>
<evidence type="ECO:0000313" key="2">
    <source>
        <dbReference type="EMBL" id="GIX82764.1"/>
    </source>
</evidence>
<name>A0AAV4ND70_CAEEX</name>
<sequence length="126" mass="14293">MSIQTLGIFILRIKLVVNSIYPTNQPINTIYIIHKSIINLPINTIYIIDHQSSIGPYRTFPSIEISKENSRSQLSISILADIKISIYRCKASDSAVRLQRLVWLRGNILLYEIPLSALSTVPKGRQ</sequence>
<keyword evidence="3" id="KW-1185">Reference proteome</keyword>
<dbReference type="Proteomes" id="UP001054945">
    <property type="component" value="Unassembled WGS sequence"/>
</dbReference>
<dbReference type="AlphaFoldDB" id="A0AAV4ND70"/>
<feature type="signal peptide" evidence="1">
    <location>
        <begin position="1"/>
        <end position="19"/>
    </location>
</feature>